<dbReference type="GeneID" id="93648121"/>
<proteinExistence type="predicted"/>
<accession>A0A177EH47</accession>
<gene>
    <name evidence="2" type="ORF">NEDG_01771</name>
</gene>
<dbReference type="Proteomes" id="UP000185944">
    <property type="component" value="Unassembled WGS sequence"/>
</dbReference>
<dbReference type="EMBL" id="LTDL01000019">
    <property type="protein sequence ID" value="OAG31293.1"/>
    <property type="molecule type" value="Genomic_DNA"/>
</dbReference>
<feature type="chain" id="PRO_5008060395" evidence="1">
    <location>
        <begin position="51"/>
        <end position="547"/>
    </location>
</feature>
<evidence type="ECO:0000313" key="3">
    <source>
        <dbReference type="Proteomes" id="UP000185944"/>
    </source>
</evidence>
<dbReference type="RefSeq" id="XP_067544989.1">
    <property type="nucleotide sequence ID" value="XM_067689189.1"/>
</dbReference>
<keyword evidence="1" id="KW-0732">Signal</keyword>
<reference evidence="2 3" key="1">
    <citation type="submission" date="2016-02" db="EMBL/GenBank/DDBJ databases">
        <title>Discovery of a natural microsporidian pathogen with a broad tissue tropism in Caenorhabditis elegans.</title>
        <authorList>
            <person name="Luallen R.J."/>
            <person name="Reinke A.W."/>
            <person name="Tong L."/>
            <person name="Botts M.R."/>
            <person name="Felix M.-A."/>
            <person name="Troemel E.R."/>
        </authorList>
    </citation>
    <scope>NUCLEOTIDE SEQUENCE [LARGE SCALE GENOMIC DNA]</scope>
    <source>
        <strain evidence="2 3">JUm2807</strain>
    </source>
</reference>
<dbReference type="OrthoDB" id="411415at2759"/>
<organism evidence="2 3">
    <name type="scientific">Nematocida displodere</name>
    <dbReference type="NCBI Taxonomy" id="1805483"/>
    <lineage>
        <taxon>Eukaryota</taxon>
        <taxon>Fungi</taxon>
        <taxon>Fungi incertae sedis</taxon>
        <taxon>Microsporidia</taxon>
        <taxon>Nematocida</taxon>
    </lineage>
</organism>
<evidence type="ECO:0000313" key="2">
    <source>
        <dbReference type="EMBL" id="OAG31293.1"/>
    </source>
</evidence>
<feature type="non-terminal residue" evidence="2">
    <location>
        <position position="547"/>
    </location>
</feature>
<dbReference type="VEuPathDB" id="MicrosporidiaDB:NEDG_01771"/>
<keyword evidence="3" id="KW-1185">Reference proteome</keyword>
<sequence>MKSNLVRSFGKVFETSLGKRLGKRLGKVFGKALRCHVLCLIVLCVAVGCAEEVSEPEYITSPYTEQTIAFFDRSRPDISKRHGSGPVEEKNMLVSVEKDGQRCLLKKQPKTNYINPKNYTLETVPEKFVEGIVFGCVTIASNGGGPFDPAVLEKILCAFGTIKADWLALSNLEFNDPSSDTGEHLRTLTSRCVLDVNMFGISHTPKTAIEWLQERVVLTGLRITLTIDCMADFGNLEVLDGFSGADIAMLLICYNSVDNLDSLDCKLFREGPLPDGLYIRGDKNTVVTPKISEQIIRNMLAKVWEKLTIPVELWVELMKPSEQPKHLTAKYLEITFCPGSTIPVPVVGMDRTTAWYFSIRLTNANKVVTRTDLEQTLDWVSVAFVDLKKLSVMGASEPEVKDFVRTHAIEITSIPTLEHVQVSGIRWIHIGDGSNILCLSLEAWELYTKGKLGDELTRTQTDLSVLLPEQQAMVMSKEEMAADDKPCTVCLCTVASLRSTNPDTQIYILEHLKHPTVCCGCLDVMVKACGDYKSLWDLFSPKEHRLP</sequence>
<comment type="caution">
    <text evidence="2">The sequence shown here is derived from an EMBL/GenBank/DDBJ whole genome shotgun (WGS) entry which is preliminary data.</text>
</comment>
<dbReference type="AlphaFoldDB" id="A0A177EH47"/>
<name>A0A177EH47_9MICR</name>
<protein>
    <submittedName>
        <fullName evidence="2">Uncharacterized protein</fullName>
    </submittedName>
</protein>
<feature type="signal peptide" evidence="1">
    <location>
        <begin position="1"/>
        <end position="50"/>
    </location>
</feature>
<evidence type="ECO:0000256" key="1">
    <source>
        <dbReference type="SAM" id="SignalP"/>
    </source>
</evidence>